<sequence length="150" mass="15927">MRAAAAFRAKPWRTRRRCPHPHRRPPVTAVHPPPRPPHPSLARSPPTLLLVPPPPSSSGRSRGARGGRAVGGSGRGGGGKRKADAQPPDSGGARGRRIDGLAEAVRVVGMDVEAGVAAADILELAMAKGPMFAWLSYWPEEGFSKEDHPY</sequence>
<feature type="compositionally biased region" description="Basic residues" evidence="1">
    <location>
        <begin position="10"/>
        <end position="25"/>
    </location>
</feature>
<evidence type="ECO:0000313" key="2">
    <source>
        <dbReference type="EMBL" id="RLN20008.1"/>
    </source>
</evidence>
<evidence type="ECO:0000313" key="3">
    <source>
        <dbReference type="Proteomes" id="UP000275267"/>
    </source>
</evidence>
<feature type="compositionally biased region" description="Gly residues" evidence="1">
    <location>
        <begin position="64"/>
        <end position="77"/>
    </location>
</feature>
<dbReference type="Proteomes" id="UP000275267">
    <property type="component" value="Unassembled WGS sequence"/>
</dbReference>
<gene>
    <name evidence="2" type="ORF">C2845_PM02G12390</name>
</gene>
<keyword evidence="3" id="KW-1185">Reference proteome</keyword>
<organism evidence="2 3">
    <name type="scientific">Panicum miliaceum</name>
    <name type="common">Proso millet</name>
    <name type="synonym">Broomcorn millet</name>
    <dbReference type="NCBI Taxonomy" id="4540"/>
    <lineage>
        <taxon>Eukaryota</taxon>
        <taxon>Viridiplantae</taxon>
        <taxon>Streptophyta</taxon>
        <taxon>Embryophyta</taxon>
        <taxon>Tracheophyta</taxon>
        <taxon>Spermatophyta</taxon>
        <taxon>Magnoliopsida</taxon>
        <taxon>Liliopsida</taxon>
        <taxon>Poales</taxon>
        <taxon>Poaceae</taxon>
        <taxon>PACMAD clade</taxon>
        <taxon>Panicoideae</taxon>
        <taxon>Panicodae</taxon>
        <taxon>Paniceae</taxon>
        <taxon>Panicinae</taxon>
        <taxon>Panicum</taxon>
        <taxon>Panicum sect. Panicum</taxon>
    </lineage>
</organism>
<accession>A0A3L6SG91</accession>
<evidence type="ECO:0000256" key="1">
    <source>
        <dbReference type="SAM" id="MobiDB-lite"/>
    </source>
</evidence>
<dbReference type="GO" id="GO:0003743">
    <property type="term" value="F:translation initiation factor activity"/>
    <property type="evidence" value="ECO:0007669"/>
    <property type="project" value="UniProtKB-KW"/>
</dbReference>
<dbReference type="AlphaFoldDB" id="A0A3L6SG91"/>
<comment type="caution">
    <text evidence="2">The sequence shown here is derived from an EMBL/GenBank/DDBJ whole genome shotgun (WGS) entry which is preliminary data.</text>
</comment>
<reference evidence="3" key="1">
    <citation type="journal article" date="2019" name="Nat. Commun.">
        <title>The genome of broomcorn millet.</title>
        <authorList>
            <person name="Zou C."/>
            <person name="Miki D."/>
            <person name="Li D."/>
            <person name="Tang Q."/>
            <person name="Xiao L."/>
            <person name="Rajput S."/>
            <person name="Deng P."/>
            <person name="Jia W."/>
            <person name="Huang R."/>
            <person name="Zhang M."/>
            <person name="Sun Y."/>
            <person name="Hu J."/>
            <person name="Fu X."/>
            <person name="Schnable P.S."/>
            <person name="Li F."/>
            <person name="Zhang H."/>
            <person name="Feng B."/>
            <person name="Zhu X."/>
            <person name="Liu R."/>
            <person name="Schnable J.C."/>
            <person name="Zhu J.-K."/>
            <person name="Zhang H."/>
        </authorList>
    </citation>
    <scope>NUCLEOTIDE SEQUENCE [LARGE SCALE GENOMIC DNA]</scope>
</reference>
<proteinExistence type="predicted"/>
<protein>
    <submittedName>
        <fullName evidence="2">Translation initiation factor IF-2-like</fullName>
    </submittedName>
</protein>
<dbReference type="OrthoDB" id="690835at2759"/>
<name>A0A3L6SG91_PANMI</name>
<feature type="compositionally biased region" description="Low complexity" evidence="1">
    <location>
        <begin position="40"/>
        <end position="50"/>
    </location>
</feature>
<dbReference type="EMBL" id="PQIB02000005">
    <property type="protein sequence ID" value="RLN20008.1"/>
    <property type="molecule type" value="Genomic_DNA"/>
</dbReference>
<feature type="region of interest" description="Disordered" evidence="1">
    <location>
        <begin position="1"/>
        <end position="97"/>
    </location>
</feature>